<dbReference type="RefSeq" id="XP_009057248.1">
    <property type="nucleotide sequence ID" value="XM_009059000.1"/>
</dbReference>
<dbReference type="KEGG" id="lgi:LOTGIDRAFT_162936"/>
<dbReference type="RefSeq" id="XP_009058404.1">
    <property type="nucleotide sequence ID" value="XM_009060156.1"/>
</dbReference>
<dbReference type="AlphaFoldDB" id="V4AA48"/>
<dbReference type="KEGG" id="lgi:LOTGIDRAFT_175796"/>
<dbReference type="EMBL" id="KB202318">
    <property type="protein sequence ID" value="ESO90908.1"/>
    <property type="molecule type" value="Genomic_DNA"/>
</dbReference>
<dbReference type="CTD" id="20239199"/>
<evidence type="ECO:0000313" key="3">
    <source>
        <dbReference type="Proteomes" id="UP000030746"/>
    </source>
</evidence>
<dbReference type="EMBL" id="KB202163">
    <property type="protein sequence ID" value="ESO91935.1"/>
    <property type="molecule type" value="Genomic_DNA"/>
</dbReference>
<organism evidence="2 3">
    <name type="scientific">Lottia gigantea</name>
    <name type="common">Giant owl limpet</name>
    <dbReference type="NCBI Taxonomy" id="225164"/>
    <lineage>
        <taxon>Eukaryota</taxon>
        <taxon>Metazoa</taxon>
        <taxon>Spiralia</taxon>
        <taxon>Lophotrochozoa</taxon>
        <taxon>Mollusca</taxon>
        <taxon>Gastropoda</taxon>
        <taxon>Patellogastropoda</taxon>
        <taxon>Lottioidea</taxon>
        <taxon>Lottiidae</taxon>
        <taxon>Lottia</taxon>
    </lineage>
</organism>
<dbReference type="HOGENOM" id="CLU_1572410_0_0_1"/>
<sequence>MPMRNTLKKKAMMPKEKRVPQLDKVMVDATNVRGSLLKHGWFVVPVEKRDTSEANLLPFNQRKGENKSGIGMNGNYKDDLLNTKASKKEPMKSGKCREKTSKIPSRHEADINFLLQQGWSVAKKSRHQITVVKVPESITKSLCKSASLKMEEQVEAPTSGVFHKKTLFRRLFRRSRKLMGSIFKCGRKE</sequence>
<gene>
    <name evidence="2" type="ORF">LOTGIDRAFT_162936</name>
    <name evidence="1" type="ORF">LOTGIDRAFT_175796</name>
</gene>
<proteinExistence type="predicted"/>
<dbReference type="GeneID" id="20243393"/>
<dbReference type="CTD" id="20243393"/>
<dbReference type="Proteomes" id="UP000030746">
    <property type="component" value="Unassembled WGS sequence"/>
</dbReference>
<evidence type="ECO:0000313" key="2">
    <source>
        <dbReference type="EMBL" id="ESO91935.1"/>
    </source>
</evidence>
<keyword evidence="3" id="KW-1185">Reference proteome</keyword>
<reference evidence="2 3" key="1">
    <citation type="journal article" date="2013" name="Nature">
        <title>Insights into bilaterian evolution from three spiralian genomes.</title>
        <authorList>
            <person name="Simakov O."/>
            <person name="Marletaz F."/>
            <person name="Cho S.J."/>
            <person name="Edsinger-Gonzales E."/>
            <person name="Havlak P."/>
            <person name="Hellsten U."/>
            <person name="Kuo D.H."/>
            <person name="Larsson T."/>
            <person name="Lv J."/>
            <person name="Arendt D."/>
            <person name="Savage R."/>
            <person name="Osoegawa K."/>
            <person name="de Jong P."/>
            <person name="Grimwood J."/>
            <person name="Chapman J.A."/>
            <person name="Shapiro H."/>
            <person name="Aerts A."/>
            <person name="Otillar R.P."/>
            <person name="Terry A.Y."/>
            <person name="Boore J.L."/>
            <person name="Grigoriev I.V."/>
            <person name="Lindberg D.R."/>
            <person name="Seaver E.C."/>
            <person name="Weisblat D.A."/>
            <person name="Putnam N.H."/>
            <person name="Rokhsar D.S."/>
        </authorList>
    </citation>
    <scope>NUCLEOTIDE SEQUENCE [LARGE SCALE GENOMIC DNA]</scope>
</reference>
<protein>
    <submittedName>
        <fullName evidence="2">Uncharacterized protein</fullName>
    </submittedName>
</protein>
<dbReference type="GeneID" id="20239199"/>
<name>V4AA48_LOTGI</name>
<evidence type="ECO:0000313" key="1">
    <source>
        <dbReference type="EMBL" id="ESO90908.1"/>
    </source>
</evidence>
<accession>V4AA48</accession>